<comment type="similarity">
    <text evidence="1 4">Belongs to the D-isomer specific 2-hydroxyacid dehydrogenase family.</text>
</comment>
<dbReference type="EMBL" id="JADKNH010000019">
    <property type="protein sequence ID" value="MBF4695696.1"/>
    <property type="molecule type" value="Genomic_DNA"/>
</dbReference>
<evidence type="ECO:0000313" key="8">
    <source>
        <dbReference type="Proteomes" id="UP000614200"/>
    </source>
</evidence>
<dbReference type="InterPro" id="IPR006140">
    <property type="entry name" value="D-isomer_DH_NAD-bd"/>
</dbReference>
<dbReference type="RefSeq" id="WP_194703935.1">
    <property type="nucleotide sequence ID" value="NZ_JADKNH010000019.1"/>
</dbReference>
<keyword evidence="3" id="KW-0520">NAD</keyword>
<feature type="domain" description="D-isomer specific 2-hydroxyacid dehydrogenase NAD-binding" evidence="6">
    <location>
        <begin position="107"/>
        <end position="278"/>
    </location>
</feature>
<dbReference type="PANTHER" id="PTHR43333">
    <property type="entry name" value="2-HACID_DH_C DOMAIN-CONTAINING PROTEIN"/>
    <property type="match status" value="1"/>
</dbReference>
<dbReference type="InterPro" id="IPR036291">
    <property type="entry name" value="NAD(P)-bd_dom_sf"/>
</dbReference>
<evidence type="ECO:0000256" key="3">
    <source>
        <dbReference type="ARBA" id="ARBA00023027"/>
    </source>
</evidence>
<accession>A0ABR9ZZ07</accession>
<organism evidence="7 8">
    <name type="scientific">Fusibacter ferrireducens</name>
    <dbReference type="NCBI Taxonomy" id="2785058"/>
    <lineage>
        <taxon>Bacteria</taxon>
        <taxon>Bacillati</taxon>
        <taxon>Bacillota</taxon>
        <taxon>Clostridia</taxon>
        <taxon>Eubacteriales</taxon>
        <taxon>Eubacteriales Family XII. Incertae Sedis</taxon>
        <taxon>Fusibacter</taxon>
    </lineage>
</organism>
<protein>
    <submittedName>
        <fullName evidence="7">Dihydrofolate reductase</fullName>
    </submittedName>
</protein>
<dbReference type="SUPFAM" id="SSF51735">
    <property type="entry name" value="NAD(P)-binding Rossmann-fold domains"/>
    <property type="match status" value="1"/>
</dbReference>
<evidence type="ECO:0000313" key="7">
    <source>
        <dbReference type="EMBL" id="MBF4695696.1"/>
    </source>
</evidence>
<keyword evidence="2 4" id="KW-0560">Oxidoreductase</keyword>
<evidence type="ECO:0000256" key="4">
    <source>
        <dbReference type="RuleBase" id="RU003719"/>
    </source>
</evidence>
<sequence>MKALFTYDYGKEQMDKIRALGYKILHIKENDIPDRQSEIIDFDPNVIVCYNPFEHLPIEALTNLKWIQLSSIGVDQVPVDRIVNRGIVITNNRGGYSIPMGEWIVFQMLHHYKYGQYFHQIKSEKRWKVNTHVRELTHRKALFIGTGTIASEAAKRLSGYDLTRIGINTDGREVPYFDKCYPMTALDEVLSEMDFIILTIPYTKKTEGLICKERLSLIKEDAVLINVARGNLIIESDLIEALDQGKFLGVSLDVFEKEPLEVHNKLWSFDRVMVTPHNSWISEMRNVRRFDLIYNNLKAFCQESELENQVDLNKGY</sequence>
<evidence type="ECO:0000256" key="1">
    <source>
        <dbReference type="ARBA" id="ARBA00005854"/>
    </source>
</evidence>
<dbReference type="Gene3D" id="3.40.50.720">
    <property type="entry name" value="NAD(P)-binding Rossmann-like Domain"/>
    <property type="match status" value="2"/>
</dbReference>
<comment type="caution">
    <text evidence="7">The sequence shown here is derived from an EMBL/GenBank/DDBJ whole genome shotgun (WGS) entry which is preliminary data.</text>
</comment>
<evidence type="ECO:0000259" key="6">
    <source>
        <dbReference type="Pfam" id="PF02826"/>
    </source>
</evidence>
<name>A0ABR9ZZ07_9FIRM</name>
<keyword evidence="8" id="KW-1185">Reference proteome</keyword>
<dbReference type="InterPro" id="IPR006139">
    <property type="entry name" value="D-isomer_2_OHA_DH_cat_dom"/>
</dbReference>
<reference evidence="7 8" key="1">
    <citation type="submission" date="2020-11" db="EMBL/GenBank/DDBJ databases">
        <title>Fusibacter basophilias sp. nov.</title>
        <authorList>
            <person name="Qiu D."/>
        </authorList>
    </citation>
    <scope>NUCLEOTIDE SEQUENCE [LARGE SCALE GENOMIC DNA]</scope>
    <source>
        <strain evidence="7 8">Q10-2</strain>
    </source>
</reference>
<proteinExistence type="inferred from homology"/>
<evidence type="ECO:0000256" key="2">
    <source>
        <dbReference type="ARBA" id="ARBA00023002"/>
    </source>
</evidence>
<dbReference type="Pfam" id="PF02826">
    <property type="entry name" value="2-Hacid_dh_C"/>
    <property type="match status" value="1"/>
</dbReference>
<dbReference type="SUPFAM" id="SSF52283">
    <property type="entry name" value="Formate/glycerate dehydrogenase catalytic domain-like"/>
    <property type="match status" value="1"/>
</dbReference>
<dbReference type="PANTHER" id="PTHR43333:SF1">
    <property type="entry name" value="D-ISOMER SPECIFIC 2-HYDROXYACID DEHYDROGENASE NAD-BINDING DOMAIN-CONTAINING PROTEIN"/>
    <property type="match status" value="1"/>
</dbReference>
<dbReference type="Proteomes" id="UP000614200">
    <property type="component" value="Unassembled WGS sequence"/>
</dbReference>
<dbReference type="Pfam" id="PF00389">
    <property type="entry name" value="2-Hacid_dh"/>
    <property type="match status" value="1"/>
</dbReference>
<evidence type="ECO:0000259" key="5">
    <source>
        <dbReference type="Pfam" id="PF00389"/>
    </source>
</evidence>
<gene>
    <name evidence="7" type="ORF">ISU02_21585</name>
</gene>
<feature type="domain" description="D-isomer specific 2-hydroxyacid dehydrogenase catalytic" evidence="5">
    <location>
        <begin position="53"/>
        <end position="310"/>
    </location>
</feature>